<dbReference type="FunFam" id="3.30.450.40:FF:000136">
    <property type="entry name" value="Phosphodiesterase"/>
    <property type="match status" value="1"/>
</dbReference>
<evidence type="ECO:0000256" key="10">
    <source>
        <dbReference type="SAM" id="MobiDB-lite"/>
    </source>
</evidence>
<evidence type="ECO:0000256" key="1">
    <source>
        <dbReference type="ARBA" id="ARBA00001073"/>
    </source>
</evidence>
<dbReference type="FunFam" id="1.10.1300.10:FF:000003">
    <property type="entry name" value="Phosphodiesterase"/>
    <property type="match status" value="1"/>
</dbReference>
<dbReference type="InterPro" id="IPR003607">
    <property type="entry name" value="HD/PDEase_dom"/>
</dbReference>
<accession>A0A2G5SG56</accession>
<organism evidence="12 13">
    <name type="scientific">Caenorhabditis nigoni</name>
    <dbReference type="NCBI Taxonomy" id="1611254"/>
    <lineage>
        <taxon>Eukaryota</taxon>
        <taxon>Metazoa</taxon>
        <taxon>Ecdysozoa</taxon>
        <taxon>Nematoda</taxon>
        <taxon>Chromadorea</taxon>
        <taxon>Rhabditida</taxon>
        <taxon>Rhabditina</taxon>
        <taxon>Rhabditomorpha</taxon>
        <taxon>Rhabditoidea</taxon>
        <taxon>Rhabditidae</taxon>
        <taxon>Peloderinae</taxon>
        <taxon>Caenorhabditis</taxon>
    </lineage>
</organism>
<dbReference type="GO" id="GO:0010628">
    <property type="term" value="P:positive regulation of gene expression"/>
    <property type="evidence" value="ECO:0007669"/>
    <property type="project" value="UniProtKB-ARBA"/>
</dbReference>
<dbReference type="OrthoDB" id="295473at2759"/>
<dbReference type="InterPro" id="IPR023174">
    <property type="entry name" value="PDEase_CS"/>
</dbReference>
<feature type="compositionally biased region" description="Low complexity" evidence="10">
    <location>
        <begin position="193"/>
        <end position="204"/>
    </location>
</feature>
<comment type="cofactor">
    <cofactor evidence="9">
        <name>a divalent metal cation</name>
        <dbReference type="ChEBI" id="CHEBI:60240"/>
    </cofactor>
    <text evidence="9">Binds 2 divalent metal cations per subunit. Site 1 may preferentially bind zinc ions, while site 2 has a preference for magnesium and/or manganese ions.</text>
</comment>
<dbReference type="InterPro" id="IPR003018">
    <property type="entry name" value="GAF"/>
</dbReference>
<feature type="domain" description="PDEase" evidence="11">
    <location>
        <begin position="482"/>
        <end position="811"/>
    </location>
</feature>
<feature type="binding site" evidence="7">
    <location>
        <position position="717"/>
    </location>
    <ligand>
        <name>AMP</name>
        <dbReference type="ChEBI" id="CHEBI:456215"/>
    </ligand>
</feature>
<dbReference type="PROSITE" id="PS51845">
    <property type="entry name" value="PDEASE_I_2"/>
    <property type="match status" value="1"/>
</dbReference>
<feature type="binding site" evidence="8">
    <location>
        <position position="604"/>
    </location>
    <ligand>
        <name>Zn(2+)</name>
        <dbReference type="ChEBI" id="CHEBI:29105"/>
        <label>2</label>
    </ligand>
</feature>
<feature type="binding site" evidence="7">
    <location>
        <position position="604"/>
    </location>
    <ligand>
        <name>AMP</name>
        <dbReference type="ChEBI" id="CHEBI:456215"/>
    </ligand>
</feature>
<dbReference type="PROSITE" id="PS00126">
    <property type="entry name" value="PDEASE_I_1"/>
    <property type="match status" value="1"/>
</dbReference>
<feature type="region of interest" description="Disordered" evidence="10">
    <location>
        <begin position="921"/>
        <end position="959"/>
    </location>
</feature>
<dbReference type="EMBL" id="PDUG01000010">
    <property type="protein sequence ID" value="PIC13846.1"/>
    <property type="molecule type" value="Genomic_DNA"/>
</dbReference>
<dbReference type="GO" id="GO:0007602">
    <property type="term" value="P:phototransduction"/>
    <property type="evidence" value="ECO:0007669"/>
    <property type="project" value="UniProtKB-ARBA"/>
</dbReference>
<dbReference type="GO" id="GO:0010446">
    <property type="term" value="P:response to alkaline pH"/>
    <property type="evidence" value="ECO:0007669"/>
    <property type="project" value="UniProtKB-ARBA"/>
</dbReference>
<keyword evidence="4 8" id="KW-0479">Metal-binding</keyword>
<dbReference type="Gene3D" id="1.10.1300.10">
    <property type="entry name" value="3'5'-cyclic nucleotide phosphodiesterase, catalytic domain"/>
    <property type="match status" value="1"/>
</dbReference>
<dbReference type="AlphaFoldDB" id="A0A2G5SG56"/>
<evidence type="ECO:0000256" key="3">
    <source>
        <dbReference type="ARBA" id="ARBA00022535"/>
    </source>
</evidence>
<evidence type="ECO:0000259" key="11">
    <source>
        <dbReference type="PROSITE" id="PS51845"/>
    </source>
</evidence>
<feature type="binding site" evidence="8">
    <location>
        <position position="603"/>
    </location>
    <ligand>
        <name>Zn(2+)</name>
        <dbReference type="ChEBI" id="CHEBI:29105"/>
        <label>1</label>
    </ligand>
</feature>
<dbReference type="STRING" id="1611254.A0A2G5SG56"/>
<feature type="binding site" evidence="7">
    <location>
        <begin position="563"/>
        <end position="567"/>
    </location>
    <ligand>
        <name>AMP</name>
        <dbReference type="ChEBI" id="CHEBI:456215"/>
    </ligand>
</feature>
<evidence type="ECO:0000313" key="12">
    <source>
        <dbReference type="EMBL" id="PIC13846.1"/>
    </source>
</evidence>
<reference evidence="13" key="1">
    <citation type="submission" date="2017-10" db="EMBL/GenBank/DDBJ databases">
        <title>Rapid genome shrinkage in a self-fertile nematode reveals novel sperm competition proteins.</title>
        <authorList>
            <person name="Yin D."/>
            <person name="Schwarz E.M."/>
            <person name="Thomas C.G."/>
            <person name="Felde R.L."/>
            <person name="Korf I.F."/>
            <person name="Cutter A.D."/>
            <person name="Schartner C.M."/>
            <person name="Ralston E.J."/>
            <person name="Meyer B.J."/>
            <person name="Haag E.S."/>
        </authorList>
    </citation>
    <scope>NUCLEOTIDE SEQUENCE [LARGE SCALE GENOMIC DNA]</scope>
    <source>
        <strain evidence="13">JU1422</strain>
    </source>
</reference>
<dbReference type="GO" id="GO:0008340">
    <property type="term" value="P:determination of adult lifespan"/>
    <property type="evidence" value="ECO:0007669"/>
    <property type="project" value="UniProtKB-ARBA"/>
</dbReference>
<evidence type="ECO:0000256" key="5">
    <source>
        <dbReference type="ARBA" id="ARBA00022801"/>
    </source>
</evidence>
<evidence type="ECO:0000313" key="13">
    <source>
        <dbReference type="Proteomes" id="UP000230233"/>
    </source>
</evidence>
<feature type="region of interest" description="Disordered" evidence="10">
    <location>
        <begin position="193"/>
        <end position="220"/>
    </location>
</feature>
<feature type="binding site" evidence="8">
    <location>
        <position position="567"/>
    </location>
    <ligand>
        <name>Zn(2+)</name>
        <dbReference type="ChEBI" id="CHEBI:29105"/>
        <label>1</label>
    </ligand>
</feature>
<dbReference type="Pfam" id="PF00233">
    <property type="entry name" value="PDEase_I"/>
    <property type="match status" value="1"/>
</dbReference>
<feature type="compositionally biased region" description="Basic residues" evidence="10">
    <location>
        <begin position="1004"/>
        <end position="1017"/>
    </location>
</feature>
<dbReference type="PRINTS" id="PR00387">
    <property type="entry name" value="PDIESTERASE1"/>
</dbReference>
<evidence type="ECO:0000256" key="6">
    <source>
        <dbReference type="PIRSR" id="PIRSR623088-1"/>
    </source>
</evidence>
<keyword evidence="3" id="KW-0140">cGMP</keyword>
<keyword evidence="13" id="KW-1185">Reference proteome</keyword>
<dbReference type="SUPFAM" id="SSF109604">
    <property type="entry name" value="HD-domain/PDEase-like"/>
    <property type="match status" value="1"/>
</dbReference>
<comment type="catalytic activity">
    <reaction evidence="1">
        <text>a nucleoside 3',5'-cyclic phosphate + H2O = a nucleoside 5'-phosphate + H(+)</text>
        <dbReference type="Rhea" id="RHEA:14653"/>
        <dbReference type="ChEBI" id="CHEBI:15377"/>
        <dbReference type="ChEBI" id="CHEBI:15378"/>
        <dbReference type="ChEBI" id="CHEBI:57867"/>
        <dbReference type="ChEBI" id="CHEBI:58464"/>
        <dbReference type="EC" id="3.1.4.17"/>
    </reaction>
</comment>
<dbReference type="SUPFAM" id="SSF55781">
    <property type="entry name" value="GAF domain-like"/>
    <property type="match status" value="1"/>
</dbReference>
<gene>
    <name evidence="12" type="primary">Cni-pde-2</name>
    <name evidence="12" type="ORF">B9Z55_027448</name>
</gene>
<dbReference type="InterPro" id="IPR036971">
    <property type="entry name" value="PDEase_catalytic_dom_sf"/>
</dbReference>
<dbReference type="GO" id="GO:0042542">
    <property type="term" value="P:response to hydrogen peroxide"/>
    <property type="evidence" value="ECO:0007669"/>
    <property type="project" value="UniProtKB-ARBA"/>
</dbReference>
<dbReference type="GO" id="GO:0010754">
    <property type="term" value="P:negative regulation of cGMP-mediated signaling"/>
    <property type="evidence" value="ECO:0007669"/>
    <property type="project" value="UniProtKB-ARBA"/>
</dbReference>
<feature type="region of interest" description="Disordered" evidence="10">
    <location>
        <begin position="984"/>
        <end position="1046"/>
    </location>
</feature>
<comment type="similarity">
    <text evidence="2 9">Belongs to the cyclic nucleotide phosphodiesterase family.</text>
</comment>
<name>A0A2G5SG56_9PELO</name>
<dbReference type="InterPro" id="IPR002073">
    <property type="entry name" value="PDEase_catalytic_dom"/>
</dbReference>
<dbReference type="GO" id="GO:0004114">
    <property type="term" value="F:3',5'-cyclic-nucleotide phosphodiesterase activity"/>
    <property type="evidence" value="ECO:0007669"/>
    <property type="project" value="UniProtKB-EC"/>
</dbReference>
<dbReference type="SMART" id="SM00471">
    <property type="entry name" value="HDc"/>
    <property type="match status" value="1"/>
</dbReference>
<evidence type="ECO:0000256" key="8">
    <source>
        <dbReference type="PIRSR" id="PIRSR623088-3"/>
    </source>
</evidence>
<feature type="binding site" evidence="8">
    <location>
        <position position="717"/>
    </location>
    <ligand>
        <name>Zn(2+)</name>
        <dbReference type="ChEBI" id="CHEBI:29105"/>
        <label>1</label>
    </ligand>
</feature>
<comment type="caution">
    <text evidence="12">The sequence shown here is derived from an EMBL/GenBank/DDBJ whole genome shotgun (WGS) entry which is preliminary data.</text>
</comment>
<sequence>MNASFWSFHGTFRKTEKKFMKRKKLAGWRPSVSFLVAGQKFSESIFDFQPFSYEERSTRSSSFKQKNSNKKKFKISTLLASSPTIKIATKRRRSSTGFLPALPSNSTSSTCTEFVYYSSSSCSSSPRRKKIACSMLELRRNSSPTTVNNTITHLNSHKGDGLHHHHHNHHEAASGSTCCGGGAGMTVFTGANAAKSPSEPSASPTVWRKTSHPPLHFNNNETRNRNLQMQLKNRGTKDDWGASLRYDIEEPTSSCLLSDELLPDVPIVRKLSRPSATSSKMEDFDDTCSVTSTGSDRTVLSPIVPMSVFDKFLCLTENLNALISHIIAEAKQNTGSEDYAVFLHDEDNHQLVLFNNETMLMTGRRYPKPSGIVGRVLKTMRAMNIRDVARCPFFNPDIDAQFGVKPKEMLVFPLVDNTIAVIGVIVLYNKEGGFTRHDEKYVKRFSLFVANAVAGAILAKQIQEVETRIHMVEEFKVQGEDVVIEEVDIGRLVNDPLRDWRYFSQNFADFTFPPRSVGENHFHKASMMFFEDLGFSMQYKINKRKLSFLVLRVSVGYRPVPYHNWSHAFAVTHFCWLLLRTEAIRSALNDMERLSLLIACLCHDIDHRGTTNSFQMQSLQKTPLSILYSTEGSVLERHHYAQTVKLLQQEECSILENIPGPDFRTIVNTIRDVILATDISAHLKKQERIKTMIAEGYNPMSFDHRYLLMSLVMTASDLSDQAKNFHNAKLIAQNIYLEFFAQGDLELQLGVKPLEMMDRSNAYVPTVQIDFLYKIGVPVFQLLANVVPEGRTTAEAIEANHLCWMALDDEVRDDKAFGNDLNYLKDDVLERRIYDKVRKQDARAAEIASKRFEPVYANGSVVPQTQDILDHRFDGYDKPYQVPVPAHCPIRQLQQIRTMQKHKAMCIVKYRKLAEEAARAKLEQENRGDTHDYHNDYHNEYHPDQDKKSESENNEYYQEDDMRDIPSKQESFQNASAEDVALLKPSDIPTNGQCCSDSVSPSRRTSRTPRRLWRRARALISSMSSSCASCSPLPSRRQVSEDSESG</sequence>
<dbReference type="GO" id="GO:0046872">
    <property type="term" value="F:metal ion binding"/>
    <property type="evidence" value="ECO:0007669"/>
    <property type="project" value="UniProtKB-KW"/>
</dbReference>
<keyword evidence="5 9" id="KW-0378">Hydrolase</keyword>
<evidence type="ECO:0000256" key="7">
    <source>
        <dbReference type="PIRSR" id="PIRSR623088-2"/>
    </source>
</evidence>
<feature type="binding site" evidence="8">
    <location>
        <position position="604"/>
    </location>
    <ligand>
        <name>Zn(2+)</name>
        <dbReference type="ChEBI" id="CHEBI:29105"/>
        <label>1</label>
    </ligand>
</feature>
<feature type="binding site" evidence="7">
    <location>
        <position position="768"/>
    </location>
    <ligand>
        <name>AMP</name>
        <dbReference type="ChEBI" id="CHEBI:456215"/>
    </ligand>
</feature>
<dbReference type="GO" id="GO:0007635">
    <property type="term" value="P:chemosensory behavior"/>
    <property type="evidence" value="ECO:0007669"/>
    <property type="project" value="UniProtKB-ARBA"/>
</dbReference>
<evidence type="ECO:0000256" key="4">
    <source>
        <dbReference type="ARBA" id="ARBA00022723"/>
    </source>
</evidence>
<dbReference type="CDD" id="cd00077">
    <property type="entry name" value="HDc"/>
    <property type="match status" value="1"/>
</dbReference>
<evidence type="ECO:0000256" key="2">
    <source>
        <dbReference type="ARBA" id="ARBA00007648"/>
    </source>
</evidence>
<evidence type="ECO:0000256" key="9">
    <source>
        <dbReference type="RuleBase" id="RU363067"/>
    </source>
</evidence>
<feature type="compositionally biased region" description="Basic and acidic residues" evidence="10">
    <location>
        <begin position="921"/>
        <end position="951"/>
    </location>
</feature>
<dbReference type="InterPro" id="IPR023088">
    <property type="entry name" value="PDEase"/>
</dbReference>
<dbReference type="Gene3D" id="3.30.450.40">
    <property type="match status" value="1"/>
</dbReference>
<proteinExistence type="inferred from homology"/>
<dbReference type="EC" id="3.1.4.-" evidence="9"/>
<dbReference type="PANTHER" id="PTHR11347">
    <property type="entry name" value="CYCLIC NUCLEOTIDE PHOSPHODIESTERASE"/>
    <property type="match status" value="1"/>
</dbReference>
<feature type="compositionally biased region" description="Low complexity" evidence="10">
    <location>
        <begin position="1018"/>
        <end position="1037"/>
    </location>
</feature>
<dbReference type="Pfam" id="PF01590">
    <property type="entry name" value="GAF"/>
    <property type="match status" value="1"/>
</dbReference>
<dbReference type="SMART" id="SM00065">
    <property type="entry name" value="GAF"/>
    <property type="match status" value="1"/>
</dbReference>
<dbReference type="InterPro" id="IPR029016">
    <property type="entry name" value="GAF-like_dom_sf"/>
</dbReference>
<protein>
    <recommendedName>
        <fullName evidence="9">Phosphodiesterase</fullName>
        <ecNumber evidence="9">3.1.4.-</ecNumber>
    </recommendedName>
</protein>
<dbReference type="Proteomes" id="UP000230233">
    <property type="component" value="Unassembled WGS sequence"/>
</dbReference>
<dbReference type="GO" id="GO:0006935">
    <property type="term" value="P:chemotaxis"/>
    <property type="evidence" value="ECO:0007669"/>
    <property type="project" value="UniProtKB-ARBA"/>
</dbReference>
<feature type="active site" description="Proton donor" evidence="6">
    <location>
        <position position="563"/>
    </location>
</feature>